<keyword evidence="2" id="KW-1185">Reference proteome</keyword>
<proteinExistence type="predicted"/>
<dbReference type="AlphaFoldDB" id="A0A0R1U366"/>
<dbReference type="OrthoDB" id="9933513at2"/>
<dbReference type="STRING" id="1423783.FC50_GL001553"/>
<evidence type="ECO:0000313" key="1">
    <source>
        <dbReference type="EMBL" id="KRL85394.1"/>
    </source>
</evidence>
<dbReference type="RefSeq" id="WP_054650692.1">
    <property type="nucleotide sequence ID" value="NZ_AZFJ01000052.1"/>
</dbReference>
<dbReference type="Proteomes" id="UP000051922">
    <property type="component" value="Unassembled WGS sequence"/>
</dbReference>
<sequence>MEQLTEQQRMLRARISTAADQAVSRNFTENLIADRADAWAKALGHTPSTAELTTFTLNEFRGLMEDTLFRIMDGEQR</sequence>
<evidence type="ECO:0000313" key="2">
    <source>
        <dbReference type="Proteomes" id="UP000051922"/>
    </source>
</evidence>
<dbReference type="EMBL" id="AZFJ01000052">
    <property type="protein sequence ID" value="KRL85394.1"/>
    <property type="molecule type" value="Genomic_DNA"/>
</dbReference>
<reference evidence="1 2" key="1">
    <citation type="journal article" date="2015" name="Genome Announc.">
        <title>Expanding the biotechnology potential of lactobacilli through comparative genomics of 213 strains and associated genera.</title>
        <authorList>
            <person name="Sun Z."/>
            <person name="Harris H.M."/>
            <person name="McCann A."/>
            <person name="Guo C."/>
            <person name="Argimon S."/>
            <person name="Zhang W."/>
            <person name="Yang X."/>
            <person name="Jeffery I.B."/>
            <person name="Cooney J.C."/>
            <person name="Kagawa T.F."/>
            <person name="Liu W."/>
            <person name="Song Y."/>
            <person name="Salvetti E."/>
            <person name="Wrobel A."/>
            <person name="Rasinkangas P."/>
            <person name="Parkhill J."/>
            <person name="Rea M.C."/>
            <person name="O'Sullivan O."/>
            <person name="Ritari J."/>
            <person name="Douillard F.P."/>
            <person name="Paul Ross R."/>
            <person name="Yang R."/>
            <person name="Briner A.E."/>
            <person name="Felis G.E."/>
            <person name="de Vos W.M."/>
            <person name="Barrangou R."/>
            <person name="Klaenhammer T.R."/>
            <person name="Caufield P.W."/>
            <person name="Cui Y."/>
            <person name="Zhang H."/>
            <person name="O'Toole P.W."/>
        </authorList>
    </citation>
    <scope>NUCLEOTIDE SEQUENCE [LARGE SCALE GENOMIC DNA]</scope>
    <source>
        <strain evidence="1 2">DSM 15945</strain>
    </source>
</reference>
<name>A0A0R1U366_9LACO</name>
<dbReference type="PATRIC" id="fig|1423783.4.peg.1595"/>
<accession>A0A0R1U366</accession>
<organism evidence="1 2">
    <name type="scientific">Lacticaseibacillus pantheris DSM 15945 = JCM 12539 = NBRC 106106</name>
    <dbReference type="NCBI Taxonomy" id="1423783"/>
    <lineage>
        <taxon>Bacteria</taxon>
        <taxon>Bacillati</taxon>
        <taxon>Bacillota</taxon>
        <taxon>Bacilli</taxon>
        <taxon>Lactobacillales</taxon>
        <taxon>Lactobacillaceae</taxon>
        <taxon>Lacticaseibacillus</taxon>
    </lineage>
</organism>
<gene>
    <name evidence="1" type="ORF">FC50_GL001553</name>
</gene>
<protein>
    <submittedName>
        <fullName evidence="1">Uncharacterized protein</fullName>
    </submittedName>
</protein>
<comment type="caution">
    <text evidence="1">The sequence shown here is derived from an EMBL/GenBank/DDBJ whole genome shotgun (WGS) entry which is preliminary data.</text>
</comment>